<evidence type="ECO:0000313" key="5">
    <source>
        <dbReference type="EMBL" id="KAJ3433210.1"/>
    </source>
</evidence>
<gene>
    <name evidence="5" type="ORF">M0812_22163</name>
</gene>
<dbReference type="PANTHER" id="PTHR24045">
    <property type="match status" value="1"/>
</dbReference>
<keyword evidence="2" id="KW-0808">Transferase</keyword>
<evidence type="ECO:0000256" key="3">
    <source>
        <dbReference type="SAM" id="Coils"/>
    </source>
</evidence>
<feature type="coiled-coil region" evidence="3">
    <location>
        <begin position="75"/>
        <end position="150"/>
    </location>
</feature>
<evidence type="ECO:0000259" key="4">
    <source>
        <dbReference type="Pfam" id="PF11380"/>
    </source>
</evidence>
<feature type="domain" description="Stealth protein CR2 conserved region 2" evidence="4">
    <location>
        <begin position="171"/>
        <end position="278"/>
    </location>
</feature>
<organism evidence="5 6">
    <name type="scientific">Anaeramoeba flamelloides</name>
    <dbReference type="NCBI Taxonomy" id="1746091"/>
    <lineage>
        <taxon>Eukaryota</taxon>
        <taxon>Metamonada</taxon>
        <taxon>Anaeramoebidae</taxon>
        <taxon>Anaeramoeba</taxon>
    </lineage>
</organism>
<name>A0AAV7YZA9_9EUKA</name>
<proteinExistence type="inferred from homology"/>
<dbReference type="EMBL" id="JANTQA010000047">
    <property type="protein sequence ID" value="KAJ3433210.1"/>
    <property type="molecule type" value="Genomic_DNA"/>
</dbReference>
<dbReference type="AlphaFoldDB" id="A0AAV7YZA9"/>
<protein>
    <recommendedName>
        <fullName evidence="4">Stealth protein CR2 conserved region 2 domain-containing protein</fullName>
    </recommendedName>
</protein>
<keyword evidence="3" id="KW-0175">Coiled coil</keyword>
<comment type="caution">
    <text evidence="5">The sequence shown here is derived from an EMBL/GenBank/DDBJ whole genome shotgun (WGS) entry which is preliminary data.</text>
</comment>
<evidence type="ECO:0000256" key="2">
    <source>
        <dbReference type="ARBA" id="ARBA00022679"/>
    </source>
</evidence>
<dbReference type="Pfam" id="PF11380">
    <property type="entry name" value="Stealth_CR2"/>
    <property type="match status" value="1"/>
</dbReference>
<evidence type="ECO:0000313" key="6">
    <source>
        <dbReference type="Proteomes" id="UP001146793"/>
    </source>
</evidence>
<dbReference type="InterPro" id="IPR021520">
    <property type="entry name" value="Stealth_CR2"/>
</dbReference>
<dbReference type="PANTHER" id="PTHR24045:SF0">
    <property type="entry name" value="N-ACETYLGLUCOSAMINE-1-PHOSPHOTRANSFERASE SUBUNITS ALPHA_BETA"/>
    <property type="match status" value="1"/>
</dbReference>
<comment type="similarity">
    <text evidence="1">Belongs to the stealth family.</text>
</comment>
<sequence>MLFFKKSFSAFFVKCNLKKIQYKKILLIFTFLFILVLIFCKPESLINFTDRDLQFFTKSEVEKIGVKVKKNWISIELKELQIEQKEKEITKKERDLENASTKKESEKIKLELEKDKQMIQKDKKDLEERKKNYEKENKLYQIKKEIVEDKGKIDVVFSWGGIMNDMNQRNRYNYEFQFSLRAVYKYLPWVDTIYILINSNTDPPYWIKKDYPSKIKIIDRCTLIENEDHCPTFNSFAVYSIAHKIPGLSNKFILLDDDFFFNQPITRDYMFTPKGVPKVYQKRKKKMTYYKDDPLYGLIKKKKYPRYKYARYSHIPKPLRRDFILKFDEHYPGYAELVQSHLKRYTRLTEDYSMIYFEFFYKKRWIKRLDQVHAKFHQLPMRHERNITMEFEDNYKTLTTQDIITFNCNDNFSKVTKIYKKQLEVLWKFYNKLYREVPDYELPNPQHEKYTEFFPSDL</sequence>
<evidence type="ECO:0000256" key="1">
    <source>
        <dbReference type="ARBA" id="ARBA00007583"/>
    </source>
</evidence>
<dbReference type="Proteomes" id="UP001146793">
    <property type="component" value="Unassembled WGS sequence"/>
</dbReference>
<accession>A0AAV7YZA9</accession>
<reference evidence="5" key="1">
    <citation type="submission" date="2022-08" db="EMBL/GenBank/DDBJ databases">
        <title>Novel sulphate-reducing endosymbionts in the free-living metamonad Anaeramoeba.</title>
        <authorList>
            <person name="Jerlstrom-Hultqvist J."/>
            <person name="Cepicka I."/>
            <person name="Gallot-Lavallee L."/>
            <person name="Salas-Leiva D."/>
            <person name="Curtis B.A."/>
            <person name="Zahonova K."/>
            <person name="Pipaliya S."/>
            <person name="Dacks J."/>
            <person name="Roger A.J."/>
        </authorList>
    </citation>
    <scope>NUCLEOTIDE SEQUENCE</scope>
    <source>
        <strain evidence="5">Busselton2</strain>
    </source>
</reference>
<dbReference type="GO" id="GO:0016772">
    <property type="term" value="F:transferase activity, transferring phosphorus-containing groups"/>
    <property type="evidence" value="ECO:0007669"/>
    <property type="project" value="InterPro"/>
</dbReference>
<dbReference type="InterPro" id="IPR047141">
    <property type="entry name" value="Stealth"/>
</dbReference>
<dbReference type="GO" id="GO:0005794">
    <property type="term" value="C:Golgi apparatus"/>
    <property type="evidence" value="ECO:0007669"/>
    <property type="project" value="TreeGrafter"/>
</dbReference>